<keyword evidence="2" id="KW-1185">Reference proteome</keyword>
<dbReference type="EMBL" id="BK013621">
    <property type="protein sequence ID" value="DAD50765.1"/>
    <property type="molecule type" value="Genomic_RNA"/>
</dbReference>
<dbReference type="KEGG" id="vg:80399273"/>
<name>A0A8S5L0A8_9VIRU</name>
<dbReference type="Proteomes" id="UP000679847">
    <property type="component" value="Segment"/>
</dbReference>
<proteinExistence type="predicted"/>
<gene>
    <name evidence="1" type="primary">SRR5208570_5_1</name>
</gene>
<protein>
    <submittedName>
        <fullName evidence="1">Maturation protein</fullName>
    </submittedName>
</protein>
<sequence>MPKSYRRPINRVREDTLGNHTQSWEVWQQNASGTNHYGPTPFSARSYRRMEDVVVPGFQQLKATGAILNNAMSRVQVNYQVYGDTGFEAKLNSNPNYKWWSAPGWGDMSLGFLAPRTAVTRLNETNLRALAQTAALAGVQAPVNQSLVSLGELHKSLKLLVSPLRGLHSLLKNSEREYRRDLRKYGNRLNRVMKFKTHKARRNAVLAIQKEKPLKAPIAERLEFIPDMVLAYNLGWKPIVMEVDAVIHKIPALEEEARRTSRSTKSDKTSWTQDVVHTNLSGSGQNGTFRYTYTEECVVRAGVLYADGFDPRQHFGVRLTDVPSAMWELIPFSFVVDYVVNVEQYIQATTNVMFSRSFLATFCTTTIKTTISREWVSLTMPAGYTLTRLPVGVSTTSYEAKTRSPVGFGPQLAHTPLFDWSYRPPAQLQNVLSLLTKLLMGKSTWAAR</sequence>
<accession>A0A8S5L0A8</accession>
<reference evidence="1" key="1">
    <citation type="submission" date="2020-09" db="EMBL/GenBank/DDBJ databases">
        <title>Leviviricetes taxonomy.</title>
        <authorList>
            <person name="Stockdale S.R."/>
            <person name="Callanan J."/>
            <person name="Adriaenssens E.M."/>
            <person name="Kuhn J.H."/>
            <person name="Rumnieks J."/>
            <person name="Shkoporov A."/>
            <person name="Draper L.A."/>
            <person name="Ross P."/>
            <person name="Hill C."/>
        </authorList>
    </citation>
    <scope>NUCLEOTIDE SEQUENCE</scope>
</reference>
<dbReference type="GeneID" id="80399273"/>
<evidence type="ECO:0000313" key="1">
    <source>
        <dbReference type="EMBL" id="DAD50765.1"/>
    </source>
</evidence>
<dbReference type="RefSeq" id="YP_010770070.1">
    <property type="nucleotide sequence ID" value="NC_074154.1"/>
</dbReference>
<organism evidence="1 2">
    <name type="scientific">ssRNA phage SRR5208570_5</name>
    <dbReference type="NCBI Taxonomy" id="2786382"/>
    <lineage>
        <taxon>Viruses</taxon>
        <taxon>Riboviria</taxon>
        <taxon>Orthornavirae</taxon>
        <taxon>Lenarviricota</taxon>
        <taxon>Leviviricetes</taxon>
        <taxon>Norzivirales</taxon>
        <taxon>Solspiviridae</taxon>
        <taxon>Insbruvirus</taxon>
        <taxon>Insbruvirus lutivivens</taxon>
    </lineage>
</organism>
<evidence type="ECO:0000313" key="2">
    <source>
        <dbReference type="Proteomes" id="UP000679847"/>
    </source>
</evidence>